<dbReference type="AlphaFoldDB" id="S4RWZ2"/>
<dbReference type="Ensembl" id="ENSPMAT00000009773.1">
    <property type="protein sequence ID" value="ENSPMAP00000009732.1"/>
    <property type="gene ID" value="ENSPMAG00000008832.1"/>
</dbReference>
<dbReference type="Pfam" id="PF00023">
    <property type="entry name" value="Ank"/>
    <property type="match status" value="1"/>
</dbReference>
<dbReference type="GO" id="GO:0005737">
    <property type="term" value="C:cytoplasm"/>
    <property type="evidence" value="ECO:0007669"/>
    <property type="project" value="UniProtKB-SubCell"/>
</dbReference>
<protein>
    <submittedName>
        <fullName evidence="7">Ankyrin repeat, family A (RFXANK-like), 2</fullName>
    </submittedName>
</protein>
<feature type="repeat" description="ANK" evidence="5">
    <location>
        <begin position="170"/>
        <end position="195"/>
    </location>
</feature>
<reference evidence="7" key="2">
    <citation type="submission" date="2025-09" db="UniProtKB">
        <authorList>
            <consortium name="Ensembl"/>
        </authorList>
    </citation>
    <scope>IDENTIFICATION</scope>
</reference>
<dbReference type="GO" id="GO:0005634">
    <property type="term" value="C:nucleus"/>
    <property type="evidence" value="ECO:0007669"/>
    <property type="project" value="TreeGrafter"/>
</dbReference>
<dbReference type="PROSITE" id="PS50088">
    <property type="entry name" value="ANK_REPEAT"/>
    <property type="match status" value="3"/>
</dbReference>
<dbReference type="Pfam" id="PF12796">
    <property type="entry name" value="Ank_2"/>
    <property type="match status" value="1"/>
</dbReference>
<dbReference type="InterPro" id="IPR036770">
    <property type="entry name" value="Ankyrin_rpt-contain_sf"/>
</dbReference>
<feature type="region of interest" description="Disordered" evidence="6">
    <location>
        <begin position="1"/>
        <end position="35"/>
    </location>
</feature>
<dbReference type="InterPro" id="IPR002110">
    <property type="entry name" value="Ankyrin_rpt"/>
</dbReference>
<dbReference type="FunFam" id="1.25.40.20:FF:000031">
    <property type="entry name" value="Ankyrin repeat, family A (RFXANK-like), 2"/>
    <property type="match status" value="1"/>
</dbReference>
<dbReference type="SMART" id="SM00248">
    <property type="entry name" value="ANK"/>
    <property type="match status" value="3"/>
</dbReference>
<comment type="subcellular location">
    <subcellularLocation>
        <location evidence="1">Cytoplasm</location>
    </subcellularLocation>
</comment>
<sequence>LLGPPPPPRARAMMEDKSTSPALGAPPRADQAPAGGVETELASAGRIDLKGCSRFVNSLNAQNSLNLQDQVNSDLEVASVLLKAESGVPVSPLGEPGPPTRLNYTPSAAKHFSPVKHSTALTNKQRGNEVSNTPGLLAKLSLHQLAAQGELQNLTIRLDQDGMVDVMDERGLTPLMWAAAHGQIAVVELLLKKGACAFAVARERENALSLACTSGHADIAHMLLLRGADVNVYDWNGGTPLLYAVHGNHVRCVELLLNSGADVMSETEAGLNALELAAALGHRTAQTAIEKYLLQMLQD</sequence>
<reference evidence="7" key="1">
    <citation type="submission" date="2025-08" db="UniProtKB">
        <authorList>
            <consortium name="Ensembl"/>
        </authorList>
    </citation>
    <scope>IDENTIFICATION</scope>
</reference>
<dbReference type="HOGENOM" id="CLU_078123_0_0_1"/>
<evidence type="ECO:0000256" key="5">
    <source>
        <dbReference type="PROSITE-ProRule" id="PRU00023"/>
    </source>
</evidence>
<dbReference type="PANTHER" id="PTHR24124">
    <property type="entry name" value="ANKYRIN REPEAT FAMILY A"/>
    <property type="match status" value="1"/>
</dbReference>
<keyword evidence="3" id="KW-0677">Repeat</keyword>
<dbReference type="GO" id="GO:0010468">
    <property type="term" value="P:regulation of gene expression"/>
    <property type="evidence" value="ECO:0007669"/>
    <property type="project" value="TreeGrafter"/>
</dbReference>
<keyword evidence="4 5" id="KW-0040">ANK repeat</keyword>
<evidence type="ECO:0000256" key="4">
    <source>
        <dbReference type="ARBA" id="ARBA00023043"/>
    </source>
</evidence>
<dbReference type="GeneTree" id="ENSGT00940000157156"/>
<proteinExistence type="predicted"/>
<evidence type="ECO:0000256" key="3">
    <source>
        <dbReference type="ARBA" id="ARBA00022737"/>
    </source>
</evidence>
<accession>S4RWZ2</accession>
<dbReference type="PROSITE" id="PS50297">
    <property type="entry name" value="ANK_REP_REGION"/>
    <property type="match status" value="3"/>
</dbReference>
<keyword evidence="2" id="KW-0963">Cytoplasm</keyword>
<evidence type="ECO:0000256" key="2">
    <source>
        <dbReference type="ARBA" id="ARBA00022490"/>
    </source>
</evidence>
<dbReference type="OMA" id="PYTCNEL"/>
<feature type="repeat" description="ANK" evidence="5">
    <location>
        <begin position="203"/>
        <end position="235"/>
    </location>
</feature>
<name>S4RWZ2_PETMA</name>
<dbReference type="STRING" id="7757.ENSPMAP00000009732"/>
<dbReference type="PRINTS" id="PR01415">
    <property type="entry name" value="ANKYRIN"/>
</dbReference>
<evidence type="ECO:0000313" key="7">
    <source>
        <dbReference type="Ensembl" id="ENSPMAP00000009732.1"/>
    </source>
</evidence>
<dbReference type="PANTHER" id="PTHR24124:SF15">
    <property type="entry name" value="LP07441P"/>
    <property type="match status" value="1"/>
</dbReference>
<evidence type="ECO:0000256" key="6">
    <source>
        <dbReference type="SAM" id="MobiDB-lite"/>
    </source>
</evidence>
<evidence type="ECO:0000256" key="1">
    <source>
        <dbReference type="ARBA" id="ARBA00004496"/>
    </source>
</evidence>
<dbReference type="SUPFAM" id="SSF48403">
    <property type="entry name" value="Ankyrin repeat"/>
    <property type="match status" value="1"/>
</dbReference>
<dbReference type="Gene3D" id="1.25.40.20">
    <property type="entry name" value="Ankyrin repeat-containing domain"/>
    <property type="match status" value="1"/>
</dbReference>
<organism evidence="7">
    <name type="scientific">Petromyzon marinus</name>
    <name type="common">Sea lamprey</name>
    <dbReference type="NCBI Taxonomy" id="7757"/>
    <lineage>
        <taxon>Eukaryota</taxon>
        <taxon>Metazoa</taxon>
        <taxon>Chordata</taxon>
        <taxon>Craniata</taxon>
        <taxon>Vertebrata</taxon>
        <taxon>Cyclostomata</taxon>
        <taxon>Hyperoartia</taxon>
        <taxon>Petromyzontiformes</taxon>
        <taxon>Petromyzontidae</taxon>
        <taxon>Petromyzon</taxon>
    </lineage>
</organism>
<feature type="repeat" description="ANK" evidence="5">
    <location>
        <begin position="236"/>
        <end position="268"/>
    </location>
</feature>